<dbReference type="Proteomes" id="UP000094336">
    <property type="component" value="Unassembled WGS sequence"/>
</dbReference>
<feature type="transmembrane region" description="Helical" evidence="5">
    <location>
        <begin position="433"/>
        <end position="454"/>
    </location>
</feature>
<dbReference type="STRING" id="984486.A0A1E3QKK3"/>
<feature type="transmembrane region" description="Helical" evidence="5">
    <location>
        <begin position="397"/>
        <end position="421"/>
    </location>
</feature>
<dbReference type="RefSeq" id="XP_018983312.1">
    <property type="nucleotide sequence ID" value="XM_019129679.1"/>
</dbReference>
<proteinExistence type="predicted"/>
<evidence type="ECO:0000256" key="2">
    <source>
        <dbReference type="ARBA" id="ARBA00022692"/>
    </source>
</evidence>
<feature type="transmembrane region" description="Helical" evidence="5">
    <location>
        <begin position="500"/>
        <end position="518"/>
    </location>
</feature>
<feature type="transmembrane region" description="Helical" evidence="5">
    <location>
        <begin position="460"/>
        <end position="488"/>
    </location>
</feature>
<dbReference type="OrthoDB" id="5215911at2759"/>
<organism evidence="6 7">
    <name type="scientific">Babjeviella inositovora NRRL Y-12698</name>
    <dbReference type="NCBI Taxonomy" id="984486"/>
    <lineage>
        <taxon>Eukaryota</taxon>
        <taxon>Fungi</taxon>
        <taxon>Dikarya</taxon>
        <taxon>Ascomycota</taxon>
        <taxon>Saccharomycotina</taxon>
        <taxon>Pichiomycetes</taxon>
        <taxon>Serinales incertae sedis</taxon>
        <taxon>Babjeviella</taxon>
    </lineage>
</organism>
<dbReference type="InterPro" id="IPR011701">
    <property type="entry name" value="MFS"/>
</dbReference>
<evidence type="ECO:0000256" key="5">
    <source>
        <dbReference type="SAM" id="Phobius"/>
    </source>
</evidence>
<evidence type="ECO:0000313" key="7">
    <source>
        <dbReference type="Proteomes" id="UP000094336"/>
    </source>
</evidence>
<dbReference type="GeneID" id="30147532"/>
<dbReference type="GO" id="GO:0000324">
    <property type="term" value="C:fungal-type vacuole"/>
    <property type="evidence" value="ECO:0007669"/>
    <property type="project" value="TreeGrafter"/>
</dbReference>
<comment type="subcellular location">
    <subcellularLocation>
        <location evidence="1">Membrane</location>
        <topology evidence="1">Multi-pass membrane protein</topology>
    </subcellularLocation>
</comment>
<feature type="transmembrane region" description="Helical" evidence="5">
    <location>
        <begin position="87"/>
        <end position="108"/>
    </location>
</feature>
<dbReference type="AlphaFoldDB" id="A0A1E3QKK3"/>
<keyword evidence="2 5" id="KW-0812">Transmembrane</keyword>
<accession>A0A1E3QKK3</accession>
<dbReference type="Gene3D" id="1.20.1250.20">
    <property type="entry name" value="MFS general substrate transporter like domains"/>
    <property type="match status" value="1"/>
</dbReference>
<evidence type="ECO:0008006" key="8">
    <source>
        <dbReference type="Google" id="ProtNLM"/>
    </source>
</evidence>
<name>A0A1E3QKK3_9ASCO</name>
<gene>
    <name evidence="6" type="ORF">BABINDRAFT_163034</name>
</gene>
<dbReference type="SUPFAM" id="SSF103473">
    <property type="entry name" value="MFS general substrate transporter"/>
    <property type="match status" value="1"/>
</dbReference>
<dbReference type="EMBL" id="KV454437">
    <property type="protein sequence ID" value="ODQ77984.1"/>
    <property type="molecule type" value="Genomic_DNA"/>
</dbReference>
<sequence length="573" mass="64202">MRMATPNISTKPEMSNLHTVASPRSMAEIVEEELVPGTVYLVDVAGLLGVTHQGKTGGKGDVVLIPQPSSDPNDPLSWSKRKKEWQFTLLWIWAFLEAASVNWVGPVWEIWTIQFNCTYFQLNISSALCFLFLGLGCVFLQPTAMKLGRRFVYLCGTILIIVANIIGSQGNTVQVLYAVNIISGIAAAPVDSLVQISTTDVFFQHERATRLSLLTFALYSGSYLGPVACGYIIQTQSWRWCYYYQIIFFGIILAIQTFAMEDTTFNRPFATLENEELVLNQVVSSIREHSGDAEVSEIKFGNIHAQESRNSSSALVPPKRTYWQRMRLIETKYTDPRAWFVIFYRPILTVCFPAIVWGGFVYGVQIMWLSLQATTQSLIFSAPPFNFSTSNVGNTNFSSLVGAILGMFFGGPFCDWSTVYLARRNKGIMEPEMRLWCMLGPALINSAGLLLYGLGAAYKAHWFVSAGLGMALIGFGIGSGGAITLTYAIDCYPDMASESLVFMLFLRNLVGCGFTFAIQPWLDTCGLKLTTWLMFMISITFNLSFLVFTKWGKQFRRNTAEKYRKFSNPDFTW</sequence>
<keyword evidence="7" id="KW-1185">Reference proteome</keyword>
<feature type="transmembrane region" description="Helical" evidence="5">
    <location>
        <begin position="120"/>
        <end position="139"/>
    </location>
</feature>
<feature type="transmembrane region" description="Helical" evidence="5">
    <location>
        <begin position="173"/>
        <end position="190"/>
    </location>
</feature>
<dbReference type="PANTHER" id="PTHR23502:SF34">
    <property type="entry name" value="PROTEIN HOL1"/>
    <property type="match status" value="1"/>
</dbReference>
<keyword evidence="4 5" id="KW-0472">Membrane</keyword>
<dbReference type="GO" id="GO:0005886">
    <property type="term" value="C:plasma membrane"/>
    <property type="evidence" value="ECO:0007669"/>
    <property type="project" value="TreeGrafter"/>
</dbReference>
<keyword evidence="3 5" id="KW-1133">Transmembrane helix</keyword>
<evidence type="ECO:0000256" key="3">
    <source>
        <dbReference type="ARBA" id="ARBA00022989"/>
    </source>
</evidence>
<feature type="transmembrane region" description="Helical" evidence="5">
    <location>
        <begin position="347"/>
        <end position="368"/>
    </location>
</feature>
<feature type="transmembrane region" description="Helical" evidence="5">
    <location>
        <begin position="151"/>
        <end position="167"/>
    </location>
</feature>
<dbReference type="PANTHER" id="PTHR23502">
    <property type="entry name" value="MAJOR FACILITATOR SUPERFAMILY"/>
    <property type="match status" value="1"/>
</dbReference>
<evidence type="ECO:0000256" key="4">
    <source>
        <dbReference type="ARBA" id="ARBA00023136"/>
    </source>
</evidence>
<dbReference type="GO" id="GO:0022857">
    <property type="term" value="F:transmembrane transporter activity"/>
    <property type="evidence" value="ECO:0007669"/>
    <property type="project" value="InterPro"/>
</dbReference>
<protein>
    <recommendedName>
        <fullName evidence="8">Major facilitator superfamily (MFS) profile domain-containing protein</fullName>
    </recommendedName>
</protein>
<dbReference type="InterPro" id="IPR036259">
    <property type="entry name" value="MFS_trans_sf"/>
</dbReference>
<feature type="transmembrane region" description="Helical" evidence="5">
    <location>
        <begin position="530"/>
        <end position="548"/>
    </location>
</feature>
<evidence type="ECO:0000256" key="1">
    <source>
        <dbReference type="ARBA" id="ARBA00004141"/>
    </source>
</evidence>
<reference evidence="7" key="1">
    <citation type="submission" date="2016-05" db="EMBL/GenBank/DDBJ databases">
        <title>Comparative genomics of biotechnologically important yeasts.</title>
        <authorList>
            <consortium name="DOE Joint Genome Institute"/>
            <person name="Riley R."/>
            <person name="Haridas S."/>
            <person name="Wolfe K.H."/>
            <person name="Lopes M.R."/>
            <person name="Hittinger C.T."/>
            <person name="Goker M."/>
            <person name="Salamov A."/>
            <person name="Wisecaver J."/>
            <person name="Long T.M."/>
            <person name="Aerts A.L."/>
            <person name="Barry K."/>
            <person name="Choi C."/>
            <person name="Clum A."/>
            <person name="Coughlan A.Y."/>
            <person name="Deshpande S."/>
            <person name="Douglass A.P."/>
            <person name="Hanson S.J."/>
            <person name="Klenk H.-P."/>
            <person name="Labutti K."/>
            <person name="Lapidus A."/>
            <person name="Lindquist E."/>
            <person name="Lipzen A."/>
            <person name="Meier-Kolthoff J.P."/>
            <person name="Ohm R.A."/>
            <person name="Otillar R.P."/>
            <person name="Pangilinan J."/>
            <person name="Peng Y."/>
            <person name="Rokas A."/>
            <person name="Rosa C.A."/>
            <person name="Scheuner C."/>
            <person name="Sibirny A.A."/>
            <person name="Slot J.C."/>
            <person name="Stielow J.B."/>
            <person name="Sun H."/>
            <person name="Kurtzman C.P."/>
            <person name="Blackwell M."/>
            <person name="Grigoriev I.V."/>
            <person name="Jeffries T.W."/>
        </authorList>
    </citation>
    <scope>NUCLEOTIDE SEQUENCE [LARGE SCALE GENOMIC DNA]</scope>
    <source>
        <strain evidence="7">NRRL Y-12698</strain>
    </source>
</reference>
<evidence type="ECO:0000313" key="6">
    <source>
        <dbReference type="EMBL" id="ODQ77984.1"/>
    </source>
</evidence>
<dbReference type="Pfam" id="PF07690">
    <property type="entry name" value="MFS_1"/>
    <property type="match status" value="1"/>
</dbReference>
<feature type="transmembrane region" description="Helical" evidence="5">
    <location>
        <begin position="240"/>
        <end position="259"/>
    </location>
</feature>
<feature type="transmembrane region" description="Helical" evidence="5">
    <location>
        <begin position="211"/>
        <end position="234"/>
    </location>
</feature>